<keyword evidence="4" id="KW-1185">Reference proteome</keyword>
<feature type="domain" description="Late embryogenesis abundant protein LEA-2 subgroup" evidence="2">
    <location>
        <begin position="52"/>
        <end position="137"/>
    </location>
</feature>
<accession>M7NU73</accession>
<comment type="caution">
    <text evidence="3">The sequence shown here is derived from an EMBL/GenBank/DDBJ whole genome shotgun (WGS) entry which is preliminary data.</text>
</comment>
<keyword evidence="1" id="KW-0732">Signal</keyword>
<dbReference type="EMBL" id="APHR01000060">
    <property type="protein sequence ID" value="EMR12303.1"/>
    <property type="molecule type" value="Genomic_DNA"/>
</dbReference>
<proteinExistence type="predicted"/>
<gene>
    <name evidence="3" type="ORF">MPL1_11013</name>
</gene>
<dbReference type="Pfam" id="PF03168">
    <property type="entry name" value="LEA_2"/>
    <property type="match status" value="1"/>
</dbReference>
<dbReference type="AlphaFoldDB" id="M7NU73"/>
<reference evidence="3 4" key="1">
    <citation type="journal article" date="2013" name="Genome Announc.">
        <title>Draft Genome Sequence of Methylophaga lonarensis MPLT, a Haloalkaliphilic (Non-Methane-Utilizing) Methylotroph.</title>
        <authorList>
            <person name="Shetty S.A."/>
            <person name="Marathe N.P."/>
            <person name="Munot H."/>
            <person name="Antony C.P."/>
            <person name="Dhotre D.P."/>
            <person name="Murrell J.C."/>
            <person name="Shouche Y.S."/>
        </authorList>
    </citation>
    <scope>NUCLEOTIDE SEQUENCE [LARGE SCALE GENOMIC DNA]</scope>
    <source>
        <strain evidence="3 4">MPL</strain>
    </source>
</reference>
<feature type="signal peptide" evidence="1">
    <location>
        <begin position="1"/>
        <end position="22"/>
    </location>
</feature>
<sequence>MKRLGVLLSALLMLLLSGCAGVGSFENPQVNITSFALAPGSTGMAPRFDIGVQVVNPNRTALPLKGMTYQVDVEGNRILTGATPDLPRVPGYGTAEFVIQASPDLFGSARLLSELFSGQKDSLGYSFKARLDVGRFVPFIDVEETGRFGLTSQSP</sequence>
<dbReference type="PATRIC" id="fig|1286106.3.peg.2205"/>
<evidence type="ECO:0000313" key="3">
    <source>
        <dbReference type="EMBL" id="EMR12303.1"/>
    </source>
</evidence>
<dbReference type="OrthoDB" id="6196336at2"/>
<protein>
    <submittedName>
        <fullName evidence="3">Lipoprotein</fullName>
    </submittedName>
</protein>
<dbReference type="SUPFAM" id="SSF117070">
    <property type="entry name" value="LEA14-like"/>
    <property type="match status" value="1"/>
</dbReference>
<evidence type="ECO:0000256" key="1">
    <source>
        <dbReference type="SAM" id="SignalP"/>
    </source>
</evidence>
<dbReference type="InterPro" id="IPR004864">
    <property type="entry name" value="LEA_2"/>
</dbReference>
<dbReference type="Proteomes" id="UP000012019">
    <property type="component" value="Unassembled WGS sequence"/>
</dbReference>
<dbReference type="RefSeq" id="WP_009727161.1">
    <property type="nucleotide sequence ID" value="NZ_APHR01000060.1"/>
</dbReference>
<feature type="chain" id="PRO_5004082523" evidence="1">
    <location>
        <begin position="23"/>
        <end position="155"/>
    </location>
</feature>
<name>M7NU73_9GAMM</name>
<organism evidence="3 4">
    <name type="scientific">Methylophaga lonarensis MPL</name>
    <dbReference type="NCBI Taxonomy" id="1286106"/>
    <lineage>
        <taxon>Bacteria</taxon>
        <taxon>Pseudomonadati</taxon>
        <taxon>Pseudomonadota</taxon>
        <taxon>Gammaproteobacteria</taxon>
        <taxon>Thiotrichales</taxon>
        <taxon>Piscirickettsiaceae</taxon>
        <taxon>Methylophaga</taxon>
    </lineage>
</organism>
<dbReference type="STRING" id="1286106.MPL1_11013"/>
<dbReference type="PROSITE" id="PS51257">
    <property type="entry name" value="PROKAR_LIPOPROTEIN"/>
    <property type="match status" value="1"/>
</dbReference>
<evidence type="ECO:0000313" key="4">
    <source>
        <dbReference type="Proteomes" id="UP000012019"/>
    </source>
</evidence>
<keyword evidence="3" id="KW-0449">Lipoprotein</keyword>
<dbReference type="eggNOG" id="COG5608">
    <property type="taxonomic scope" value="Bacteria"/>
</dbReference>
<evidence type="ECO:0000259" key="2">
    <source>
        <dbReference type="Pfam" id="PF03168"/>
    </source>
</evidence>
<dbReference type="Gene3D" id="2.60.40.1820">
    <property type="match status" value="1"/>
</dbReference>